<dbReference type="KEGG" id="cact:HZ995_06335"/>
<dbReference type="Proteomes" id="UP000665026">
    <property type="component" value="Chromosome"/>
</dbReference>
<dbReference type="InterPro" id="IPR016181">
    <property type="entry name" value="Acyl_CoA_acyltransferase"/>
</dbReference>
<dbReference type="PROSITE" id="PS51186">
    <property type="entry name" value="GNAT"/>
    <property type="match status" value="1"/>
</dbReference>
<sequence>MSITIRPAHAQDAQGMAEVLNEIIQIGGTTAYTDPVTPDYLVGRMFEATDASAWHVAIDDSGDCVGFQWVTTATYLPPEACEIATFAKTGRTGLGIGTKLFAATKAAAISLGYSWINANIRSDNDSGLAYYTAKGFKDYDRQIGIELANGQVVDKTLKRYDLS</sequence>
<evidence type="ECO:0000313" key="2">
    <source>
        <dbReference type="EMBL" id="QTN37119.1"/>
    </source>
</evidence>
<name>A0A975I8K8_9RHOB</name>
<evidence type="ECO:0000313" key="3">
    <source>
        <dbReference type="Proteomes" id="UP000665026"/>
    </source>
</evidence>
<dbReference type="EMBL" id="CP060010">
    <property type="protein sequence ID" value="QTN37119.1"/>
    <property type="molecule type" value="Genomic_DNA"/>
</dbReference>
<evidence type="ECO:0000259" key="1">
    <source>
        <dbReference type="PROSITE" id="PS51186"/>
    </source>
</evidence>
<dbReference type="SUPFAM" id="SSF55729">
    <property type="entry name" value="Acyl-CoA N-acyltransferases (Nat)"/>
    <property type="match status" value="1"/>
</dbReference>
<dbReference type="Pfam" id="PF00583">
    <property type="entry name" value="Acetyltransf_1"/>
    <property type="match status" value="1"/>
</dbReference>
<protein>
    <submittedName>
        <fullName evidence="2">GNAT family N-acetyltransferase</fullName>
    </submittedName>
</protein>
<dbReference type="RefSeq" id="WP_209357814.1">
    <property type="nucleotide sequence ID" value="NZ_CP060010.1"/>
</dbReference>
<gene>
    <name evidence="2" type="ORF">HZ995_06335</name>
</gene>
<reference evidence="2" key="1">
    <citation type="submission" date="2020-07" db="EMBL/GenBank/DDBJ databases">
        <title>Genome sequences of bacteria associated with the marine, planktonic diatom Thalassiosira profunda strain ECT2AJA-044.</title>
        <authorList>
            <person name="Gargas C.B."/>
            <person name="Roberts W.R."/>
            <person name="Alverson A.J."/>
        </authorList>
    </citation>
    <scope>NUCLEOTIDE SEQUENCE</scope>
    <source>
        <strain evidence="2">ECT2AJA-044</strain>
    </source>
</reference>
<dbReference type="Gene3D" id="3.40.630.30">
    <property type="match status" value="1"/>
</dbReference>
<proteinExistence type="predicted"/>
<dbReference type="GO" id="GO:0016747">
    <property type="term" value="F:acyltransferase activity, transferring groups other than amino-acyl groups"/>
    <property type="evidence" value="ECO:0007669"/>
    <property type="project" value="InterPro"/>
</dbReference>
<dbReference type="AlphaFoldDB" id="A0A975I8K8"/>
<dbReference type="InterPro" id="IPR000182">
    <property type="entry name" value="GNAT_dom"/>
</dbReference>
<accession>A0A975I8K8</accession>
<organism evidence="2 3">
    <name type="scientific">Cognatishimia activa</name>
    <dbReference type="NCBI Taxonomy" id="1715691"/>
    <lineage>
        <taxon>Bacteria</taxon>
        <taxon>Pseudomonadati</taxon>
        <taxon>Pseudomonadota</taxon>
        <taxon>Alphaproteobacteria</taxon>
        <taxon>Rhodobacterales</taxon>
        <taxon>Paracoccaceae</taxon>
        <taxon>Cognatishimia</taxon>
    </lineage>
</organism>
<feature type="domain" description="N-acetyltransferase" evidence="1">
    <location>
        <begin position="3"/>
        <end position="158"/>
    </location>
</feature>